<gene>
    <name evidence="2" type="ORF">DAPPPG734_25740</name>
</gene>
<dbReference type="RefSeq" id="WP_017802802.1">
    <property type="nucleotide sequence ID" value="NZ_JNVA01000074.1"/>
</dbReference>
<dbReference type="AlphaFoldDB" id="A0AAN2FI00"/>
<feature type="region of interest" description="Disordered" evidence="1">
    <location>
        <begin position="1"/>
        <end position="35"/>
    </location>
</feature>
<protein>
    <submittedName>
        <fullName evidence="2">Uncharacterized protein</fullName>
    </submittedName>
</protein>
<name>A0AAN2FI00_ENTAG</name>
<dbReference type="Proteomes" id="UP001158961">
    <property type="component" value="Plasmid P4"/>
</dbReference>
<keyword evidence="2" id="KW-0614">Plasmid</keyword>
<evidence type="ECO:0000313" key="3">
    <source>
        <dbReference type="Proteomes" id="UP001158961"/>
    </source>
</evidence>
<reference evidence="2" key="1">
    <citation type="submission" date="2022-05" db="EMBL/GenBank/DDBJ databases">
        <authorList>
            <person name="Pothier F. J."/>
        </authorList>
    </citation>
    <scope>NUCLEOTIDE SEQUENCE</scope>
    <source>
        <strain evidence="2">DAPP-PG734</strain>
        <plasmid evidence="2">P4</plasmid>
    </source>
</reference>
<proteinExistence type="predicted"/>
<sequence>MANVKSRTAHFFKVAPEVTETPRSGRKSKPAALTPDDFTGEYRNIVNDVVAMKRNSALLSGKPANPVLVKVVEQAVMRVVHVGQKQSIAPSKVREMVAASSDAARSNPDWKPQKALERQAGMLAGSPRLRKLG</sequence>
<evidence type="ECO:0000313" key="2">
    <source>
        <dbReference type="EMBL" id="CAH6385478.1"/>
    </source>
</evidence>
<accession>A0AAN2FI00</accession>
<evidence type="ECO:0000256" key="1">
    <source>
        <dbReference type="SAM" id="MobiDB-lite"/>
    </source>
</evidence>
<geneLocation type="plasmid" evidence="2 3">
    <name>P4</name>
</geneLocation>
<organism evidence="2 3">
    <name type="scientific">Enterobacter agglomerans</name>
    <name type="common">Erwinia herbicola</name>
    <name type="synonym">Pantoea agglomerans</name>
    <dbReference type="NCBI Taxonomy" id="549"/>
    <lineage>
        <taxon>Bacteria</taxon>
        <taxon>Pseudomonadati</taxon>
        <taxon>Pseudomonadota</taxon>
        <taxon>Gammaproteobacteria</taxon>
        <taxon>Enterobacterales</taxon>
        <taxon>Erwiniaceae</taxon>
        <taxon>Pantoea</taxon>
        <taxon>Pantoea agglomerans group</taxon>
    </lineage>
</organism>
<feature type="region of interest" description="Disordered" evidence="1">
    <location>
        <begin position="99"/>
        <end position="133"/>
    </location>
</feature>
<dbReference type="EMBL" id="OW970319">
    <property type="protein sequence ID" value="CAH6385478.1"/>
    <property type="molecule type" value="Genomic_DNA"/>
</dbReference>